<evidence type="ECO:0000256" key="1">
    <source>
        <dbReference type="PROSITE-ProRule" id="PRU00325"/>
    </source>
</evidence>
<gene>
    <name evidence="3" type="ORF">GCM10007425_12370</name>
</gene>
<proteinExistence type="predicted"/>
<evidence type="ECO:0000313" key="3">
    <source>
        <dbReference type="EMBL" id="GGG19412.1"/>
    </source>
</evidence>
<dbReference type="Proteomes" id="UP000616608">
    <property type="component" value="Unassembled WGS sequence"/>
</dbReference>
<reference evidence="3" key="1">
    <citation type="journal article" date="2014" name="Int. J. Syst. Evol. Microbiol.">
        <title>Complete genome sequence of Corynebacterium casei LMG S-19264T (=DSM 44701T), isolated from a smear-ripened cheese.</title>
        <authorList>
            <consortium name="US DOE Joint Genome Institute (JGI-PGF)"/>
            <person name="Walter F."/>
            <person name="Albersmeier A."/>
            <person name="Kalinowski J."/>
            <person name="Ruckert C."/>
        </authorList>
    </citation>
    <scope>NUCLEOTIDE SEQUENCE</scope>
    <source>
        <strain evidence="3">CGMCC 1.15760</strain>
    </source>
</reference>
<name>A0A917G2C6_9BACI</name>
<sequence>MDYTFKIQGSADEPYTVRLTNTSGDFKAICDCPAGNRLVMCKHVLPFFENKLPKDIIKGDVNALEEIHVAFQQSEGAPVLQGMQDIEQQMAALKKELADRKKQLARVTLG</sequence>
<feature type="domain" description="SWIM-type" evidence="2">
    <location>
        <begin position="15"/>
        <end position="52"/>
    </location>
</feature>
<evidence type="ECO:0000313" key="4">
    <source>
        <dbReference type="Proteomes" id="UP000616608"/>
    </source>
</evidence>
<dbReference type="InterPro" id="IPR007527">
    <property type="entry name" value="Znf_SWIM"/>
</dbReference>
<accession>A0A917G2C6</accession>
<protein>
    <recommendedName>
        <fullName evidence="2">SWIM-type domain-containing protein</fullName>
    </recommendedName>
</protein>
<comment type="caution">
    <text evidence="3">The sequence shown here is derived from an EMBL/GenBank/DDBJ whole genome shotgun (WGS) entry which is preliminary data.</text>
</comment>
<keyword evidence="4" id="KW-1185">Reference proteome</keyword>
<organism evidence="3 4">
    <name type="scientific">Lysinibacillus alkalisoli</name>
    <dbReference type="NCBI Taxonomy" id="1911548"/>
    <lineage>
        <taxon>Bacteria</taxon>
        <taxon>Bacillati</taxon>
        <taxon>Bacillota</taxon>
        <taxon>Bacilli</taxon>
        <taxon>Bacillales</taxon>
        <taxon>Bacillaceae</taxon>
        <taxon>Lysinibacillus</taxon>
    </lineage>
</organism>
<keyword evidence="1" id="KW-0863">Zinc-finger</keyword>
<keyword evidence="1" id="KW-0862">Zinc</keyword>
<evidence type="ECO:0000259" key="2">
    <source>
        <dbReference type="PROSITE" id="PS50966"/>
    </source>
</evidence>
<dbReference type="GO" id="GO:0008270">
    <property type="term" value="F:zinc ion binding"/>
    <property type="evidence" value="ECO:0007669"/>
    <property type="project" value="UniProtKB-KW"/>
</dbReference>
<dbReference type="PROSITE" id="PS50966">
    <property type="entry name" value="ZF_SWIM"/>
    <property type="match status" value="1"/>
</dbReference>
<dbReference type="AlphaFoldDB" id="A0A917G2C6"/>
<dbReference type="RefSeq" id="WP_188614153.1">
    <property type="nucleotide sequence ID" value="NZ_BMJT01000003.1"/>
</dbReference>
<reference evidence="3" key="2">
    <citation type="submission" date="2020-09" db="EMBL/GenBank/DDBJ databases">
        <authorList>
            <person name="Sun Q."/>
            <person name="Zhou Y."/>
        </authorList>
    </citation>
    <scope>NUCLEOTIDE SEQUENCE</scope>
    <source>
        <strain evidence="3">CGMCC 1.15760</strain>
    </source>
</reference>
<dbReference type="EMBL" id="BMJT01000003">
    <property type="protein sequence ID" value="GGG19412.1"/>
    <property type="molecule type" value="Genomic_DNA"/>
</dbReference>
<keyword evidence="1" id="KW-0479">Metal-binding</keyword>